<dbReference type="GO" id="GO:0009003">
    <property type="term" value="F:signal peptidase activity"/>
    <property type="evidence" value="ECO:0007669"/>
    <property type="project" value="UniProtKB-EC"/>
</dbReference>
<keyword evidence="9" id="KW-1185">Reference proteome</keyword>
<dbReference type="PANTHER" id="PTHR43390:SF1">
    <property type="entry name" value="CHLOROPLAST PROCESSING PEPTIDASE"/>
    <property type="match status" value="1"/>
</dbReference>
<dbReference type="PROSITE" id="PS00760">
    <property type="entry name" value="SPASE_I_2"/>
    <property type="match status" value="1"/>
</dbReference>
<dbReference type="RefSeq" id="WP_262653193.1">
    <property type="nucleotide sequence ID" value="NZ_JAOQKE010000001.1"/>
</dbReference>
<dbReference type="PRINTS" id="PR00727">
    <property type="entry name" value="LEADERPTASE"/>
</dbReference>
<keyword evidence="6" id="KW-0812">Transmembrane</keyword>
<evidence type="ECO:0000256" key="2">
    <source>
        <dbReference type="ARBA" id="ARBA00004401"/>
    </source>
</evidence>
<evidence type="ECO:0000256" key="3">
    <source>
        <dbReference type="ARBA" id="ARBA00009370"/>
    </source>
</evidence>
<proteinExistence type="inferred from homology"/>
<evidence type="ECO:0000256" key="1">
    <source>
        <dbReference type="ARBA" id="ARBA00000677"/>
    </source>
</evidence>
<keyword evidence="6" id="KW-0472">Membrane</keyword>
<comment type="caution">
    <text evidence="8">The sequence shown here is derived from an EMBL/GenBank/DDBJ whole genome shotgun (WGS) entry which is preliminary data.</text>
</comment>
<comment type="subcellular location">
    <subcellularLocation>
        <location evidence="2">Cell membrane</location>
        <topology evidence="2">Single-pass type II membrane protein</topology>
    </subcellularLocation>
    <subcellularLocation>
        <location evidence="6">Membrane</location>
        <topology evidence="6">Single-pass type II membrane protein</topology>
    </subcellularLocation>
</comment>
<dbReference type="InterPro" id="IPR019758">
    <property type="entry name" value="Pept_S26A_signal_pept_1_CS"/>
</dbReference>
<dbReference type="SUPFAM" id="SSF51306">
    <property type="entry name" value="LexA/Signal peptidase"/>
    <property type="match status" value="1"/>
</dbReference>
<feature type="transmembrane region" description="Helical" evidence="6">
    <location>
        <begin position="26"/>
        <end position="48"/>
    </location>
</feature>
<accession>A0ABT2SHS6</accession>
<evidence type="ECO:0000313" key="8">
    <source>
        <dbReference type="EMBL" id="MCU6723991.1"/>
    </source>
</evidence>
<keyword evidence="6" id="KW-0645">Protease</keyword>
<name>A0ABT2SHS6_9FIRM</name>
<organism evidence="8 9">
    <name type="scientific">Muricoprocola aceti</name>
    <dbReference type="NCBI Taxonomy" id="2981772"/>
    <lineage>
        <taxon>Bacteria</taxon>
        <taxon>Bacillati</taxon>
        <taxon>Bacillota</taxon>
        <taxon>Clostridia</taxon>
        <taxon>Lachnospirales</taxon>
        <taxon>Lachnospiraceae</taxon>
        <taxon>Muricoprocola</taxon>
    </lineage>
</organism>
<comment type="catalytic activity">
    <reaction evidence="1 6">
        <text>Cleavage of hydrophobic, N-terminal signal or leader sequences from secreted and periplasmic proteins.</text>
        <dbReference type="EC" id="3.4.21.89"/>
    </reaction>
</comment>
<sequence length="195" mass="22115">MMRREKRATRKRQKEKKSMLEQVKGILIWIFEIAVVVLIAFVLVLFFGQMRSNTGQSMETTLSDGDHVLIDTFSYRIGTPKRNDIIAFKPNGSSTSHSYIKRVIGLPGETVQIKDGMIYINGKVYLEKTDYPAITNPGLAAEEITLGVTEYFVLGDNRNNSEDSRYADIGLVDADYIEGRVWLRILPSDSFDLIK</sequence>
<dbReference type="EC" id="3.4.21.89" evidence="4 6"/>
<evidence type="ECO:0000313" key="9">
    <source>
        <dbReference type="Proteomes" id="UP001652338"/>
    </source>
</evidence>
<gene>
    <name evidence="8" type="primary">lepB</name>
    <name evidence="8" type="ORF">OCV47_01240</name>
</gene>
<dbReference type="InterPro" id="IPR019533">
    <property type="entry name" value="Peptidase_S26"/>
</dbReference>
<evidence type="ECO:0000256" key="5">
    <source>
        <dbReference type="ARBA" id="ARBA00022801"/>
    </source>
</evidence>
<dbReference type="EMBL" id="JAOQKE010000001">
    <property type="protein sequence ID" value="MCU6723991.1"/>
    <property type="molecule type" value="Genomic_DNA"/>
</dbReference>
<protein>
    <recommendedName>
        <fullName evidence="4 6">Signal peptidase I</fullName>
        <ecNumber evidence="4 6">3.4.21.89</ecNumber>
    </recommendedName>
</protein>
<dbReference type="PANTHER" id="PTHR43390">
    <property type="entry name" value="SIGNAL PEPTIDASE I"/>
    <property type="match status" value="1"/>
</dbReference>
<dbReference type="CDD" id="cd06530">
    <property type="entry name" value="S26_SPase_I"/>
    <property type="match status" value="1"/>
</dbReference>
<dbReference type="NCBIfam" id="TIGR02227">
    <property type="entry name" value="sigpep_I_bact"/>
    <property type="match status" value="1"/>
</dbReference>
<dbReference type="Gene3D" id="2.10.109.10">
    <property type="entry name" value="Umud Fragment, subunit A"/>
    <property type="match status" value="1"/>
</dbReference>
<dbReference type="Pfam" id="PF10502">
    <property type="entry name" value="Peptidase_S26"/>
    <property type="match status" value="1"/>
</dbReference>
<keyword evidence="6" id="KW-1133">Transmembrane helix</keyword>
<dbReference type="InterPro" id="IPR000223">
    <property type="entry name" value="Pept_S26A_signal_pept_1"/>
</dbReference>
<dbReference type="Proteomes" id="UP001652338">
    <property type="component" value="Unassembled WGS sequence"/>
</dbReference>
<keyword evidence="5 6" id="KW-0378">Hydrolase</keyword>
<reference evidence="8 9" key="1">
    <citation type="journal article" date="2021" name="ISME Commun">
        <title>Automated analysis of genomic sequences facilitates high-throughput and comprehensive description of bacteria.</title>
        <authorList>
            <person name="Hitch T.C.A."/>
        </authorList>
    </citation>
    <scope>NUCLEOTIDE SEQUENCE [LARGE SCALE GENOMIC DNA]</scope>
    <source>
        <strain evidence="8 9">Sanger_29</strain>
    </source>
</reference>
<evidence type="ECO:0000256" key="4">
    <source>
        <dbReference type="ARBA" id="ARBA00013208"/>
    </source>
</evidence>
<evidence type="ECO:0000259" key="7">
    <source>
        <dbReference type="Pfam" id="PF10502"/>
    </source>
</evidence>
<comment type="similarity">
    <text evidence="3 6">Belongs to the peptidase S26 family.</text>
</comment>
<feature type="domain" description="Peptidase S26" evidence="7">
    <location>
        <begin position="28"/>
        <end position="184"/>
    </location>
</feature>
<dbReference type="PROSITE" id="PS00761">
    <property type="entry name" value="SPASE_I_3"/>
    <property type="match status" value="1"/>
</dbReference>
<dbReference type="InterPro" id="IPR019757">
    <property type="entry name" value="Pept_S26A_signal_pept_1_Lys-AS"/>
</dbReference>
<dbReference type="InterPro" id="IPR036286">
    <property type="entry name" value="LexA/Signal_pep-like_sf"/>
</dbReference>
<evidence type="ECO:0000256" key="6">
    <source>
        <dbReference type="RuleBase" id="RU362042"/>
    </source>
</evidence>